<keyword evidence="3" id="KW-1185">Reference proteome</keyword>
<dbReference type="InterPro" id="IPR011009">
    <property type="entry name" value="Kinase-like_dom_sf"/>
</dbReference>
<organism evidence="2 3">
    <name type="scientific">Metabacillus endolithicus</name>
    <dbReference type="NCBI Taxonomy" id="1535204"/>
    <lineage>
        <taxon>Bacteria</taxon>
        <taxon>Bacillati</taxon>
        <taxon>Bacillota</taxon>
        <taxon>Bacilli</taxon>
        <taxon>Bacillales</taxon>
        <taxon>Bacillaceae</taxon>
        <taxon>Metabacillus</taxon>
    </lineage>
</organism>
<dbReference type="GO" id="GO:0004674">
    <property type="term" value="F:protein serine/threonine kinase activity"/>
    <property type="evidence" value="ECO:0007669"/>
    <property type="project" value="UniProtKB-KW"/>
</dbReference>
<feature type="domain" description="Protein kinase" evidence="1">
    <location>
        <begin position="26"/>
        <end position="262"/>
    </location>
</feature>
<comment type="caution">
    <text evidence="2">The sequence shown here is derived from an EMBL/GenBank/DDBJ whole genome shotgun (WGS) entry which is preliminary data.</text>
</comment>
<proteinExistence type="predicted"/>
<dbReference type="RefSeq" id="WP_247343821.1">
    <property type="nucleotide sequence ID" value="NZ_CP095550.1"/>
</dbReference>
<keyword evidence="2" id="KW-0808">Transferase</keyword>
<gene>
    <name evidence="2" type="ORF">ACFSKK_11850</name>
</gene>
<dbReference type="PANTHER" id="PTHR24347">
    <property type="entry name" value="SERINE/THREONINE-PROTEIN KINASE"/>
    <property type="match status" value="1"/>
</dbReference>
<reference evidence="3" key="1">
    <citation type="journal article" date="2019" name="Int. J. Syst. Evol. Microbiol.">
        <title>The Global Catalogue of Microorganisms (GCM) 10K type strain sequencing project: providing services to taxonomists for standard genome sequencing and annotation.</title>
        <authorList>
            <consortium name="The Broad Institute Genomics Platform"/>
            <consortium name="The Broad Institute Genome Sequencing Center for Infectious Disease"/>
            <person name="Wu L."/>
            <person name="Ma J."/>
        </authorList>
    </citation>
    <scope>NUCLEOTIDE SEQUENCE [LARGE SCALE GENOMIC DNA]</scope>
    <source>
        <strain evidence="3">CGMCC 1.15474</strain>
    </source>
</reference>
<dbReference type="Gene3D" id="1.10.510.10">
    <property type="entry name" value="Transferase(Phosphotransferase) domain 1"/>
    <property type="match status" value="1"/>
</dbReference>
<dbReference type="SMART" id="SM00220">
    <property type="entry name" value="S_TKc"/>
    <property type="match status" value="1"/>
</dbReference>
<dbReference type="InterPro" id="IPR000719">
    <property type="entry name" value="Prot_kinase_dom"/>
</dbReference>
<evidence type="ECO:0000313" key="2">
    <source>
        <dbReference type="EMBL" id="MFD2214375.1"/>
    </source>
</evidence>
<keyword evidence="2" id="KW-0418">Kinase</keyword>
<dbReference type="Pfam" id="PF00069">
    <property type="entry name" value="Pkinase"/>
    <property type="match status" value="1"/>
</dbReference>
<accession>A0ABW5BZE7</accession>
<dbReference type="PROSITE" id="PS50011">
    <property type="entry name" value="PROTEIN_KINASE_DOM"/>
    <property type="match status" value="1"/>
</dbReference>
<dbReference type="EMBL" id="JBHUIK010000002">
    <property type="protein sequence ID" value="MFD2214375.1"/>
    <property type="molecule type" value="Genomic_DNA"/>
</dbReference>
<dbReference type="Proteomes" id="UP001597318">
    <property type="component" value="Unassembled WGS sequence"/>
</dbReference>
<dbReference type="Gene3D" id="3.30.200.20">
    <property type="entry name" value="Phosphorylase Kinase, domain 1"/>
    <property type="match status" value="1"/>
</dbReference>
<dbReference type="SUPFAM" id="SSF56112">
    <property type="entry name" value="Protein kinase-like (PK-like)"/>
    <property type="match status" value="1"/>
</dbReference>
<keyword evidence="2" id="KW-0723">Serine/threonine-protein kinase</keyword>
<evidence type="ECO:0000259" key="1">
    <source>
        <dbReference type="PROSITE" id="PS50011"/>
    </source>
</evidence>
<name>A0ABW5BZE7_9BACI</name>
<dbReference type="CDD" id="cd00180">
    <property type="entry name" value="PKc"/>
    <property type="match status" value="1"/>
</dbReference>
<evidence type="ECO:0000313" key="3">
    <source>
        <dbReference type="Proteomes" id="UP001597318"/>
    </source>
</evidence>
<sequence>MNKFTKKWIELTEQPLKAHQIVNERYIIKKLLGKGSYGFTYLVKDEENQNKVLKQLRKYKMLEKSGEESFKQEVTILKTLNDSSFPTFYDEFIENEKHFIVMEYKKGKTYEDLIFIENMTFSEEEALKELYDVLVLVKLFHSIGWVHRDLRIPNILKNEEKKYIIDFGLARFINDNHSEQFDSLEKKLFREVSFKSDFYALGHFLLFLLYSSYQPKTREKRTWEEELDISNHTKRILRKMLQLDEPYDEINQIMKDIKRVIK</sequence>
<protein>
    <submittedName>
        <fullName evidence="2">Serine/threonine protein kinase</fullName>
    </submittedName>
</protein>